<reference evidence="2 3" key="1">
    <citation type="submission" date="2018-10" db="EMBL/GenBank/DDBJ databases">
        <title>Genome assembly for a Yunnan-Guizhou Plateau 3E fish, Anabarilius grahami (Regan), and its evolutionary and genetic applications.</title>
        <authorList>
            <person name="Jiang W."/>
        </authorList>
    </citation>
    <scope>NUCLEOTIDE SEQUENCE [LARGE SCALE GENOMIC DNA]</scope>
    <source>
        <strain evidence="2">AG-KIZ</strain>
        <tissue evidence="2">Muscle</tissue>
    </source>
</reference>
<dbReference type="OrthoDB" id="8923887at2759"/>
<dbReference type="Gene3D" id="2.60.40.10">
    <property type="entry name" value="Immunoglobulins"/>
    <property type="match status" value="1"/>
</dbReference>
<dbReference type="InterPro" id="IPR013783">
    <property type="entry name" value="Ig-like_fold"/>
</dbReference>
<organism evidence="2 3">
    <name type="scientific">Anabarilius grahami</name>
    <name type="common">Kanglang fish</name>
    <name type="synonym">Barilius grahami</name>
    <dbReference type="NCBI Taxonomy" id="495550"/>
    <lineage>
        <taxon>Eukaryota</taxon>
        <taxon>Metazoa</taxon>
        <taxon>Chordata</taxon>
        <taxon>Craniata</taxon>
        <taxon>Vertebrata</taxon>
        <taxon>Euteleostomi</taxon>
        <taxon>Actinopterygii</taxon>
        <taxon>Neopterygii</taxon>
        <taxon>Teleostei</taxon>
        <taxon>Ostariophysi</taxon>
        <taxon>Cypriniformes</taxon>
        <taxon>Xenocyprididae</taxon>
        <taxon>Xenocypridinae</taxon>
        <taxon>Xenocypridinae incertae sedis</taxon>
        <taxon>Anabarilius</taxon>
    </lineage>
</organism>
<protein>
    <recommendedName>
        <fullName evidence="1">Ig-like domain-containing protein</fullName>
    </recommendedName>
</protein>
<sequence length="219" mass="24013">MDSTRPLKACCGIWHQDVSSRSFKSCLVSGDVTLPNLGISVLQKPETIKWKGTSETITCHIKAHSQVKRIVVKWLQDNKTRIKTETFAMSDNRPSVSGDVLVNASLDLLNLNHSGKYYCTAQMDLDTLGPVEYGNGTHVYVGHSRIEPKAKEAVVDATHESPCPETQQSVVYAALNIPRDSVKSRNENSAALALTSVICTEDSVTYSEVHIKKGPKDEG</sequence>
<feature type="domain" description="Ig-like" evidence="1">
    <location>
        <begin position="35"/>
        <end position="129"/>
    </location>
</feature>
<proteinExistence type="predicted"/>
<evidence type="ECO:0000259" key="1">
    <source>
        <dbReference type="PROSITE" id="PS50835"/>
    </source>
</evidence>
<evidence type="ECO:0000313" key="3">
    <source>
        <dbReference type="Proteomes" id="UP000281406"/>
    </source>
</evidence>
<gene>
    <name evidence="2" type="ORF">DPX16_16709</name>
</gene>
<accession>A0A3N0YSE2</accession>
<dbReference type="Proteomes" id="UP000281406">
    <property type="component" value="Unassembled WGS sequence"/>
</dbReference>
<comment type="caution">
    <text evidence="2">The sequence shown here is derived from an EMBL/GenBank/DDBJ whole genome shotgun (WGS) entry which is preliminary data.</text>
</comment>
<keyword evidence="3" id="KW-1185">Reference proteome</keyword>
<dbReference type="InterPro" id="IPR007110">
    <property type="entry name" value="Ig-like_dom"/>
</dbReference>
<dbReference type="PROSITE" id="PS50835">
    <property type="entry name" value="IG_LIKE"/>
    <property type="match status" value="1"/>
</dbReference>
<dbReference type="EMBL" id="RJVU01027559">
    <property type="protein sequence ID" value="ROL49094.1"/>
    <property type="molecule type" value="Genomic_DNA"/>
</dbReference>
<dbReference type="InterPro" id="IPR036179">
    <property type="entry name" value="Ig-like_dom_sf"/>
</dbReference>
<dbReference type="AlphaFoldDB" id="A0A3N0YSE2"/>
<evidence type="ECO:0000313" key="2">
    <source>
        <dbReference type="EMBL" id="ROL49094.1"/>
    </source>
</evidence>
<name>A0A3N0YSE2_ANAGA</name>
<dbReference type="SUPFAM" id="SSF48726">
    <property type="entry name" value="Immunoglobulin"/>
    <property type="match status" value="1"/>
</dbReference>